<sequence length="342" mass="40163">MKIIEKISKARTYGYYTRDYKKYGSHCKSLIKQSNESLVPYFQAEYMLSMAGRTTGKTARHYIKKAVNIISKIDDTTYYKMYLETMYLISKDEYGAALPYLKILSEKIPSFFEEINLMSEMCYKKLEMECPNDKSEIKSVWNDIEIKFNNETEKLNFEKGIVRRSEFTFEDRLSNSIIKAVKSMNSLHRHKEVDDLRNFYGKVKKAFKAYAELNNFLDGNFIKSEYVEKMCDKLERIMEFCGAMEEYKNADFSKKIIIDQFILPDGFEFLDAAVKYLKANAKICPKKLKEIAVSKIEEIIRVSEPTNGLPFLPVTYDIAYDFLEYPKIEKTESNIFSKFIKK</sequence>
<protein>
    <submittedName>
        <fullName evidence="1">Uncharacterized protein</fullName>
    </submittedName>
</protein>
<reference evidence="1 2" key="1">
    <citation type="submission" date="2019-01" db="EMBL/GenBank/DDBJ databases">
        <title>Genomes sequencing and comparative genomics of infectious freshwater microsporidia, Cucumispora dikerogammari and Thelohania contejeani.</title>
        <authorList>
            <person name="Cormier A."/>
            <person name="Giraud I."/>
            <person name="Wattier R."/>
            <person name="Teixeira M."/>
            <person name="Grandjean F."/>
            <person name="Rigaud T."/>
            <person name="Cordaux R."/>
        </authorList>
    </citation>
    <scope>NUCLEOTIDE SEQUENCE [LARGE SCALE GENOMIC DNA]</scope>
    <source>
        <strain evidence="1">T1</strain>
        <tissue evidence="1">Spores</tissue>
    </source>
</reference>
<accession>A0ABQ7HZP1</accession>
<keyword evidence="2" id="KW-1185">Reference proteome</keyword>
<name>A0ABQ7HZP1_9MICR</name>
<evidence type="ECO:0000313" key="2">
    <source>
        <dbReference type="Proteomes" id="UP001516464"/>
    </source>
</evidence>
<evidence type="ECO:0000313" key="1">
    <source>
        <dbReference type="EMBL" id="KAF7683625.1"/>
    </source>
</evidence>
<organism evidence="1 2">
    <name type="scientific">Astathelohania contejeani</name>
    <dbReference type="NCBI Taxonomy" id="164912"/>
    <lineage>
        <taxon>Eukaryota</taxon>
        <taxon>Fungi</taxon>
        <taxon>Fungi incertae sedis</taxon>
        <taxon>Microsporidia</taxon>
        <taxon>Astathelohaniidae</taxon>
        <taxon>Astathelohania</taxon>
    </lineage>
</organism>
<dbReference type="EMBL" id="SBIQ01000068">
    <property type="protein sequence ID" value="KAF7683625.1"/>
    <property type="molecule type" value="Genomic_DNA"/>
</dbReference>
<proteinExistence type="predicted"/>
<dbReference type="Proteomes" id="UP001516464">
    <property type="component" value="Unassembled WGS sequence"/>
</dbReference>
<gene>
    <name evidence="1" type="ORF">TCON_1166</name>
</gene>
<comment type="caution">
    <text evidence="1">The sequence shown here is derived from an EMBL/GenBank/DDBJ whole genome shotgun (WGS) entry which is preliminary data.</text>
</comment>